<feature type="region of interest" description="Disordered" evidence="5">
    <location>
        <begin position="25"/>
        <end position="85"/>
    </location>
</feature>
<accession>A0A0L0DWT5</accession>
<dbReference type="GeneID" id="25561728"/>
<dbReference type="GO" id="GO:0005794">
    <property type="term" value="C:Golgi apparatus"/>
    <property type="evidence" value="ECO:0007669"/>
    <property type="project" value="UniProtKB-SubCell"/>
</dbReference>
<dbReference type="GO" id="GO:0006888">
    <property type="term" value="P:endoplasmic reticulum to Golgi vesicle-mediated transport"/>
    <property type="evidence" value="ECO:0007669"/>
    <property type="project" value="TreeGrafter"/>
</dbReference>
<feature type="coiled-coil region" evidence="4">
    <location>
        <begin position="179"/>
        <end position="254"/>
    </location>
</feature>
<dbReference type="RefSeq" id="XP_013761049.1">
    <property type="nucleotide sequence ID" value="XM_013905595.1"/>
</dbReference>
<feature type="region of interest" description="Disordered" evidence="5">
    <location>
        <begin position="379"/>
        <end position="398"/>
    </location>
</feature>
<dbReference type="GO" id="GO:0031267">
    <property type="term" value="F:small GTPase binding"/>
    <property type="evidence" value="ECO:0007669"/>
    <property type="project" value="TreeGrafter"/>
</dbReference>
<name>A0A0L0DWT5_THETB</name>
<proteinExistence type="predicted"/>
<gene>
    <name evidence="7" type="ORF">AMSG_02016</name>
</gene>
<evidence type="ECO:0000259" key="6">
    <source>
        <dbReference type="PROSITE" id="PS50913"/>
    </source>
</evidence>
<feature type="compositionally biased region" description="Low complexity" evidence="5">
    <location>
        <begin position="33"/>
        <end position="71"/>
    </location>
</feature>
<evidence type="ECO:0000313" key="8">
    <source>
        <dbReference type="Proteomes" id="UP000054408"/>
    </source>
</evidence>
<dbReference type="STRING" id="461836.A0A0L0DWT5"/>
<evidence type="ECO:0000256" key="5">
    <source>
        <dbReference type="SAM" id="MobiDB-lite"/>
    </source>
</evidence>
<dbReference type="GO" id="GO:0007030">
    <property type="term" value="P:Golgi organization"/>
    <property type="evidence" value="ECO:0007669"/>
    <property type="project" value="TreeGrafter"/>
</dbReference>
<protein>
    <recommendedName>
        <fullName evidence="6">GRIP domain-containing protein</fullName>
    </recommendedName>
</protein>
<evidence type="ECO:0000256" key="1">
    <source>
        <dbReference type="ARBA" id="ARBA00004555"/>
    </source>
</evidence>
<keyword evidence="3 4" id="KW-0175">Coiled coil</keyword>
<dbReference type="eggNOG" id="ENOG502QSWR">
    <property type="taxonomic scope" value="Eukaryota"/>
</dbReference>
<dbReference type="Pfam" id="PF10375">
    <property type="entry name" value="GRAB"/>
    <property type="match status" value="1"/>
</dbReference>
<keyword evidence="8" id="KW-1185">Reference proteome</keyword>
<feature type="region of interest" description="Disordered" evidence="5">
    <location>
        <begin position="497"/>
        <end position="516"/>
    </location>
</feature>
<dbReference type="PROSITE" id="PS50913">
    <property type="entry name" value="GRIP"/>
    <property type="match status" value="1"/>
</dbReference>
<dbReference type="Proteomes" id="UP000054408">
    <property type="component" value="Unassembled WGS sequence"/>
</dbReference>
<evidence type="ECO:0000256" key="3">
    <source>
        <dbReference type="ARBA" id="ARBA00023054"/>
    </source>
</evidence>
<reference evidence="7 8" key="1">
    <citation type="submission" date="2010-05" db="EMBL/GenBank/DDBJ databases">
        <title>The Genome Sequence of Thecamonas trahens ATCC 50062.</title>
        <authorList>
            <consortium name="The Broad Institute Genome Sequencing Platform"/>
            <person name="Russ C."/>
            <person name="Cuomo C."/>
            <person name="Shea T."/>
            <person name="Young S.K."/>
            <person name="Zeng Q."/>
            <person name="Koehrsen M."/>
            <person name="Haas B."/>
            <person name="Borodovsky M."/>
            <person name="Guigo R."/>
            <person name="Alvarado L."/>
            <person name="Berlin A."/>
            <person name="Bochicchio J."/>
            <person name="Borenstein D."/>
            <person name="Chapman S."/>
            <person name="Chen Z."/>
            <person name="Freedman E."/>
            <person name="Gellesch M."/>
            <person name="Goldberg J."/>
            <person name="Griggs A."/>
            <person name="Gujja S."/>
            <person name="Heilman E."/>
            <person name="Heiman D."/>
            <person name="Hepburn T."/>
            <person name="Howarth C."/>
            <person name="Jen D."/>
            <person name="Larson L."/>
            <person name="Mehta T."/>
            <person name="Park D."/>
            <person name="Pearson M."/>
            <person name="Roberts A."/>
            <person name="Saif S."/>
            <person name="Shenoy N."/>
            <person name="Sisk P."/>
            <person name="Stolte C."/>
            <person name="Sykes S."/>
            <person name="Thomson T."/>
            <person name="Walk T."/>
            <person name="White J."/>
            <person name="Yandava C."/>
            <person name="Burger G."/>
            <person name="Gray M.W."/>
            <person name="Holland P.W.H."/>
            <person name="King N."/>
            <person name="Lang F.B.F."/>
            <person name="Roger A.J."/>
            <person name="Ruiz-Trillo I."/>
            <person name="Lander E."/>
            <person name="Nusbaum C."/>
        </authorList>
    </citation>
    <scope>NUCLEOTIDE SEQUENCE [LARGE SCALE GENOMIC DNA]</scope>
    <source>
        <strain evidence="7 8">ATCC 50062</strain>
    </source>
</reference>
<dbReference type="PANTHER" id="PTHR18921">
    <property type="entry name" value="MYOSIN HEAVY CHAIN - RELATED"/>
    <property type="match status" value="1"/>
</dbReference>
<dbReference type="InterPro" id="IPR019459">
    <property type="entry name" value="GRAB"/>
</dbReference>
<feature type="coiled-coil region" evidence="4">
    <location>
        <begin position="590"/>
        <end position="704"/>
    </location>
</feature>
<evidence type="ECO:0000256" key="2">
    <source>
        <dbReference type="ARBA" id="ARBA00023034"/>
    </source>
</evidence>
<dbReference type="InterPro" id="IPR000237">
    <property type="entry name" value="GRIP_dom"/>
</dbReference>
<dbReference type="AlphaFoldDB" id="A0A0L0DWT5"/>
<organism evidence="7 8">
    <name type="scientific">Thecamonas trahens ATCC 50062</name>
    <dbReference type="NCBI Taxonomy" id="461836"/>
    <lineage>
        <taxon>Eukaryota</taxon>
        <taxon>Apusozoa</taxon>
        <taxon>Apusomonadida</taxon>
        <taxon>Apusomonadidae</taxon>
        <taxon>Thecamonas</taxon>
    </lineage>
</organism>
<dbReference type="Gene3D" id="1.10.287.1490">
    <property type="match status" value="1"/>
</dbReference>
<keyword evidence="2" id="KW-0333">Golgi apparatus</keyword>
<dbReference type="EMBL" id="GL349440">
    <property type="protein sequence ID" value="KNC56003.1"/>
    <property type="molecule type" value="Genomic_DNA"/>
</dbReference>
<sequence>MGTYAEQAGELTKDLLLEVQEEVYETTVEDISRPGSPRLSPSLASPASASGPTSASASASSTASASASAPPIHGHRIRAGAGSGSGVGLSAEGKVKVLEGALAQHRDQLAQTRKLVASLEDEATGLRRELEHSRHELADIVSSKDSHIQSLTAQLNEARTAGSQPSVAAFQVAVAGGAAPAANDSVASLEARIEELEDALIEIREERDMYKRMAQAVKEPAVPAQPSQDLMTRNEELRTALERATAQLDVFRVQQEQLVAQLTHETSVIGRGAAGDHDTESPSEALLSSVEQCVAHVVAERDALAAENAKLVAKLDSSRQVHDQTESTVEGMRTVIVELNATNAKLTAELAAARDAAAAEVQQAQAQLASATRDAEELRNQLAQAEASARADASQQTQSLLAQRDEALAAARDRVAAAERELANERVAAANSLASERAAVSERDAELAALRSRLEVAQQAAAAAEDARAKLALELDAARTTIDAKIAQARESREAAMASDRALAETQSRAQAAAETAASRIRELEAAVAAARSNDDDAAHAQAAAAAAAARVSELESTLAAVQQEGSAGAARISELESALAAARGTTAEQARALEEAQHAAGRAAELENELREASQQLVRLGSELENSRVQAGAKDALEAERAHVQALSIQLQKQKQALAAAEMERTEMAMAHQRALTEVTEPYAKARKDLERLKAHLIESEERHAAKVLASDKELAALRAQLDLQGRASSETHEATAAELKETRAALEASREQASTLNAQVERLATENRNLVSVVDQLQESQDELVAARVDEATEALTAAQAKVAALEAELDQVPVLQRELAEAREVGARTQARLSHTTTELHTVQDELVAIKASMQKMMAAQQALTASDARIDKALVANLLVTYFTKADAEKAGVLSVLSSMLDLDEEQQAAIGVGAGAGLTGWISSWFGPTSSGSAGSAGTSASGKGLSDLWVEFLLMHADAPEYTDAGQDAGPSDGVDAPVGEDGAPASSGLAAITSGVAAV</sequence>
<comment type="subcellular location">
    <subcellularLocation>
        <location evidence="1">Golgi apparatus</location>
    </subcellularLocation>
</comment>
<dbReference type="OMA" id="MERTEMA"/>
<dbReference type="PANTHER" id="PTHR18921:SF2">
    <property type="entry name" value="THYROID RECEPTOR-INTERACTING PROTEIN 11"/>
    <property type="match status" value="1"/>
</dbReference>
<evidence type="ECO:0000313" key="7">
    <source>
        <dbReference type="EMBL" id="KNC56003.1"/>
    </source>
</evidence>
<feature type="compositionally biased region" description="Low complexity" evidence="5">
    <location>
        <begin position="381"/>
        <end position="398"/>
    </location>
</feature>
<feature type="region of interest" description="Disordered" evidence="5">
    <location>
        <begin position="969"/>
        <end position="993"/>
    </location>
</feature>
<feature type="domain" description="GRIP" evidence="6">
    <location>
        <begin position="869"/>
        <end position="918"/>
    </location>
</feature>
<feature type="coiled-coil region" evidence="4">
    <location>
        <begin position="95"/>
        <end position="136"/>
    </location>
</feature>
<feature type="coiled-coil region" evidence="4">
    <location>
        <begin position="731"/>
        <end position="828"/>
    </location>
</feature>
<evidence type="ECO:0000256" key="4">
    <source>
        <dbReference type="SAM" id="Coils"/>
    </source>
</evidence>
<feature type="compositionally biased region" description="Low complexity" evidence="5">
    <location>
        <begin position="504"/>
        <end position="516"/>
    </location>
</feature>